<dbReference type="EMBL" id="LR796192">
    <property type="protein sequence ID" value="CAB4126113.1"/>
    <property type="molecule type" value="Genomic_DNA"/>
</dbReference>
<evidence type="ECO:0000313" key="1">
    <source>
        <dbReference type="EMBL" id="CAB4126113.1"/>
    </source>
</evidence>
<protein>
    <submittedName>
        <fullName evidence="2">Uncharacterized protein</fullName>
    </submittedName>
</protein>
<sequence>MREHVDFHHVEAAHFKIDGRLRNWSRVISVRSVSWTHPMWRGFRPNECFDHETPVPADPLDGMKLEKAVSHLPEHPRDALRWAYVFRAHPMRFCRQLGVTPAALGALVRDGRQMLINRGV</sequence>
<reference evidence="2" key="1">
    <citation type="submission" date="2020-05" db="EMBL/GenBank/DDBJ databases">
        <authorList>
            <person name="Chiriac C."/>
            <person name="Salcher M."/>
            <person name="Ghai R."/>
            <person name="Kavagutti S V."/>
        </authorList>
    </citation>
    <scope>NUCLEOTIDE SEQUENCE</scope>
</reference>
<dbReference type="EMBL" id="LR798218">
    <property type="protein sequence ID" value="CAB5195181.1"/>
    <property type="molecule type" value="Genomic_DNA"/>
</dbReference>
<organism evidence="2">
    <name type="scientific">uncultured Caudovirales phage</name>
    <dbReference type="NCBI Taxonomy" id="2100421"/>
    <lineage>
        <taxon>Viruses</taxon>
        <taxon>Duplodnaviria</taxon>
        <taxon>Heunggongvirae</taxon>
        <taxon>Uroviricota</taxon>
        <taxon>Caudoviricetes</taxon>
        <taxon>Peduoviridae</taxon>
        <taxon>Maltschvirus</taxon>
        <taxon>Maltschvirus maltsch</taxon>
    </lineage>
</organism>
<accession>A0A6J7WJJ1</accession>
<gene>
    <name evidence="2" type="ORF">UFOVP170_60</name>
    <name evidence="1" type="ORF">UFOVP73_38</name>
</gene>
<name>A0A6J7WJJ1_9CAUD</name>
<proteinExistence type="predicted"/>
<evidence type="ECO:0000313" key="2">
    <source>
        <dbReference type="EMBL" id="CAB5195181.1"/>
    </source>
</evidence>